<dbReference type="PATRIC" id="fig|743722.3.peg.751"/>
<proteinExistence type="predicted"/>
<accession>F4C9Y7</accession>
<evidence type="ECO:0000313" key="2">
    <source>
        <dbReference type="EMBL" id="ADZ77277.1"/>
    </source>
</evidence>
<name>F4C9Y7_SPHS2</name>
<feature type="region of interest" description="Disordered" evidence="1">
    <location>
        <begin position="31"/>
        <end position="64"/>
    </location>
</feature>
<reference evidence="2" key="1">
    <citation type="submission" date="2011-03" db="EMBL/GenBank/DDBJ databases">
        <title>Complete sequence of Sphingobacterium sp. 21.</title>
        <authorList>
            <consortium name="US DOE Joint Genome Institute"/>
            <person name="Lucas S."/>
            <person name="Copeland A."/>
            <person name="Lapidus A."/>
            <person name="Cheng J.-F."/>
            <person name="Goodwin L."/>
            <person name="Pitluck S."/>
            <person name="Davenport K."/>
            <person name="Detter J.C."/>
            <person name="Han C."/>
            <person name="Tapia R."/>
            <person name="Land M."/>
            <person name="Hauser L."/>
            <person name="Kyrpides N."/>
            <person name="Ivanova N."/>
            <person name="Ovchinnikova G."/>
            <person name="Pagani I."/>
            <person name="Siebers A.K."/>
            <person name="Allgaier M."/>
            <person name="Thelen M.P."/>
            <person name="Hugenholtz P."/>
            <person name="Woyke T."/>
        </authorList>
    </citation>
    <scope>NUCLEOTIDE SEQUENCE</scope>
    <source>
        <strain evidence="2">21</strain>
    </source>
</reference>
<dbReference type="EMBL" id="CP002584">
    <property type="protein sequence ID" value="ADZ77277.1"/>
    <property type="molecule type" value="Genomic_DNA"/>
</dbReference>
<dbReference type="STRING" id="743722.Sph21_0699"/>
<gene>
    <name evidence="2" type="ordered locus">Sph21_0699</name>
</gene>
<evidence type="ECO:0000256" key="1">
    <source>
        <dbReference type="SAM" id="MobiDB-lite"/>
    </source>
</evidence>
<protein>
    <submittedName>
        <fullName evidence="2">Uncharacterized protein</fullName>
    </submittedName>
</protein>
<dbReference type="HOGENOM" id="CLU_2865512_0_0_10"/>
<dbReference type="KEGG" id="shg:Sph21_0699"/>
<dbReference type="AlphaFoldDB" id="F4C9Y7"/>
<sequence>MKKKNKLTSKRQEEITKSIEKLKAFGLEQNTGGGEIEINGSEINGGKKDTTVETHWPTTGNVNS</sequence>
<organism evidence="2">
    <name type="scientific">Sphingobacterium sp. (strain 21)</name>
    <dbReference type="NCBI Taxonomy" id="743722"/>
    <lineage>
        <taxon>Bacteria</taxon>
        <taxon>Pseudomonadati</taxon>
        <taxon>Bacteroidota</taxon>
        <taxon>Sphingobacteriia</taxon>
        <taxon>Sphingobacteriales</taxon>
        <taxon>Sphingobacteriaceae</taxon>
        <taxon>Sphingobacterium</taxon>
    </lineage>
</organism>